<dbReference type="PROSITE" id="PS50811">
    <property type="entry name" value="WRKY"/>
    <property type="match status" value="2"/>
</dbReference>
<evidence type="ECO:0000256" key="7">
    <source>
        <dbReference type="SAM" id="MobiDB-lite"/>
    </source>
</evidence>
<evidence type="ECO:0000256" key="1">
    <source>
        <dbReference type="ARBA" id="ARBA00004123"/>
    </source>
</evidence>
<dbReference type="AlphaFoldDB" id="A0A7J7DWK5"/>
<dbReference type="SMART" id="SM00774">
    <property type="entry name" value="WRKY"/>
    <property type="match status" value="2"/>
</dbReference>
<dbReference type="Pfam" id="PF03106">
    <property type="entry name" value="WRKY"/>
    <property type="match status" value="2"/>
</dbReference>
<feature type="compositionally biased region" description="Polar residues" evidence="7">
    <location>
        <begin position="298"/>
        <end position="334"/>
    </location>
</feature>
<dbReference type="FunCoup" id="A0A7J7DWK5">
    <property type="interactions" value="423"/>
</dbReference>
<keyword evidence="4" id="KW-0238">DNA-binding</keyword>
<keyword evidence="2" id="KW-0677">Repeat</keyword>
<keyword evidence="10" id="KW-1185">Reference proteome</keyword>
<dbReference type="PANTHER" id="PTHR31221">
    <property type="entry name" value="WRKY TRANSCRIPTION FACTOR PROTEIN 1-RELATED"/>
    <property type="match status" value="1"/>
</dbReference>
<accession>A0A7J7DWK5</accession>
<dbReference type="InterPro" id="IPR044810">
    <property type="entry name" value="WRKY_plant"/>
</dbReference>
<dbReference type="GO" id="GO:0043565">
    <property type="term" value="F:sequence-specific DNA binding"/>
    <property type="evidence" value="ECO:0007669"/>
    <property type="project" value="InterPro"/>
</dbReference>
<evidence type="ECO:0000256" key="6">
    <source>
        <dbReference type="ARBA" id="ARBA00023242"/>
    </source>
</evidence>
<evidence type="ECO:0000259" key="8">
    <source>
        <dbReference type="PROSITE" id="PS50811"/>
    </source>
</evidence>
<feature type="compositionally biased region" description="Pro residues" evidence="7">
    <location>
        <begin position="79"/>
        <end position="90"/>
    </location>
</feature>
<dbReference type="GO" id="GO:0005634">
    <property type="term" value="C:nucleus"/>
    <property type="evidence" value="ECO:0007669"/>
    <property type="project" value="UniProtKB-SubCell"/>
</dbReference>
<dbReference type="InterPro" id="IPR036576">
    <property type="entry name" value="WRKY_dom_sf"/>
</dbReference>
<keyword evidence="5" id="KW-0804">Transcription</keyword>
<dbReference type="InParanoid" id="A0A7J7DWK5"/>
<feature type="domain" description="WRKY" evidence="8">
    <location>
        <begin position="402"/>
        <end position="467"/>
    </location>
</feature>
<evidence type="ECO:0000256" key="3">
    <source>
        <dbReference type="ARBA" id="ARBA00023015"/>
    </source>
</evidence>
<feature type="compositionally biased region" description="Basic and acidic residues" evidence="7">
    <location>
        <begin position="233"/>
        <end position="245"/>
    </location>
</feature>
<keyword evidence="6" id="KW-0539">Nucleus</keyword>
<keyword evidence="3" id="KW-0805">Transcription regulation</keyword>
<dbReference type="PANTHER" id="PTHR31221:SF1">
    <property type="entry name" value="WRKY TRANSCRIPTION FACTOR 33-RELATED"/>
    <property type="match status" value="1"/>
</dbReference>
<name>A0A7J7DWK5_TRIWF</name>
<comment type="subcellular location">
    <subcellularLocation>
        <location evidence="1">Nucleus</location>
    </subcellularLocation>
</comment>
<dbReference type="FunFam" id="2.20.25.80:FF:000001">
    <property type="entry name" value="WRKY transcription factor 33"/>
    <property type="match status" value="1"/>
</dbReference>
<feature type="region of interest" description="Disordered" evidence="7">
    <location>
        <begin position="498"/>
        <end position="521"/>
    </location>
</feature>
<proteinExistence type="predicted"/>
<dbReference type="GO" id="GO:0003700">
    <property type="term" value="F:DNA-binding transcription factor activity"/>
    <property type="evidence" value="ECO:0007669"/>
    <property type="project" value="InterPro"/>
</dbReference>
<evidence type="ECO:0000313" key="10">
    <source>
        <dbReference type="Proteomes" id="UP000593562"/>
    </source>
</evidence>
<feature type="region of interest" description="Disordered" evidence="7">
    <location>
        <begin position="72"/>
        <end position="91"/>
    </location>
</feature>
<feature type="compositionally biased region" description="Polar residues" evidence="7">
    <location>
        <begin position="214"/>
        <end position="230"/>
    </location>
</feature>
<evidence type="ECO:0000256" key="4">
    <source>
        <dbReference type="ARBA" id="ARBA00023125"/>
    </source>
</evidence>
<dbReference type="Gene3D" id="2.20.25.80">
    <property type="entry name" value="WRKY domain"/>
    <property type="match status" value="2"/>
</dbReference>
<organism evidence="9 10">
    <name type="scientific">Tripterygium wilfordii</name>
    <name type="common">Thunder God vine</name>
    <dbReference type="NCBI Taxonomy" id="458696"/>
    <lineage>
        <taxon>Eukaryota</taxon>
        <taxon>Viridiplantae</taxon>
        <taxon>Streptophyta</taxon>
        <taxon>Embryophyta</taxon>
        <taxon>Tracheophyta</taxon>
        <taxon>Spermatophyta</taxon>
        <taxon>Magnoliopsida</taxon>
        <taxon>eudicotyledons</taxon>
        <taxon>Gunneridae</taxon>
        <taxon>Pentapetalae</taxon>
        <taxon>rosids</taxon>
        <taxon>fabids</taxon>
        <taxon>Celastrales</taxon>
        <taxon>Celastraceae</taxon>
        <taxon>Tripterygium</taxon>
    </lineage>
</organism>
<gene>
    <name evidence="9" type="ORF">HS088_TW03G01107</name>
</gene>
<feature type="domain" description="WRKY" evidence="8">
    <location>
        <begin position="235"/>
        <end position="299"/>
    </location>
</feature>
<reference evidence="9 10" key="1">
    <citation type="journal article" date="2020" name="Nat. Commun.">
        <title>Genome of Tripterygium wilfordii and identification of cytochrome P450 involved in triptolide biosynthesis.</title>
        <authorList>
            <person name="Tu L."/>
            <person name="Su P."/>
            <person name="Zhang Z."/>
            <person name="Gao L."/>
            <person name="Wang J."/>
            <person name="Hu T."/>
            <person name="Zhou J."/>
            <person name="Zhang Y."/>
            <person name="Zhao Y."/>
            <person name="Liu Y."/>
            <person name="Song Y."/>
            <person name="Tong Y."/>
            <person name="Lu Y."/>
            <person name="Yang J."/>
            <person name="Xu C."/>
            <person name="Jia M."/>
            <person name="Peters R.J."/>
            <person name="Huang L."/>
            <person name="Gao W."/>
        </authorList>
    </citation>
    <scope>NUCLEOTIDE SEQUENCE [LARGE SCALE GENOMIC DNA]</scope>
    <source>
        <strain evidence="10">cv. XIE 37</strain>
        <tissue evidence="9">Leaf</tissue>
    </source>
</reference>
<evidence type="ECO:0000256" key="5">
    <source>
        <dbReference type="ARBA" id="ARBA00023163"/>
    </source>
</evidence>
<feature type="region of interest" description="Disordered" evidence="7">
    <location>
        <begin position="214"/>
        <end position="262"/>
    </location>
</feature>
<dbReference type="Proteomes" id="UP000593562">
    <property type="component" value="Unassembled WGS sequence"/>
</dbReference>
<evidence type="ECO:0000313" key="9">
    <source>
        <dbReference type="EMBL" id="KAF5750768.1"/>
    </source>
</evidence>
<evidence type="ECO:0000256" key="2">
    <source>
        <dbReference type="ARBA" id="ARBA00022737"/>
    </source>
</evidence>
<sequence length="580" mass="63453">MASSSGNLSSSINSQTNFSFSTQFVTSNSSTGTTTHLLANNNCRDMNSINEERATTSWGPYAHVSNNSIGGEIPKFKSTPPPSLPSPTPVSPSSFLAIPPGLSPAELLDSPMLFSDSSFLSSPTTGAFAGQTFNWRTNSGDMAQEKSYNDFSFQPTQARPLTTVSSSNFQSSSNVVSVESVKRQEEFSKPTTQTGFSSDKTGVKTEFAPVQSTPFQTNMQGTSAPQSGYGHSTIREQRRADDGYSWRKYGQKQVKGSENPRSYYKCTHPNCPTKKKVESSLDGQITEIVYKGNHNHPKPQSTRRSNSNLVQPSVSTNSGFSDQSGKTLGNTQVETIRMQDDSSISIGEDNFDHDSPISNSVGNEDESEPNGKRWKGENENDVILACGSRTVREPRIVVQTTSDIDILDDGYRWRKYGQKVVKGNPNPRSYYKCTSSGCPVRKHVERASHDMRAVITTYEGKHNHDVPAARGSGYTMNKPPINTNSSSAPMPIRPSAIANHSNHTSFPNSLNTTKAIPTSSSQSPFTLEMLQSPGSFGFSGFGELTGNYMSQEQQPEGMFFGAKEEPKDDNFFESFLRLNN</sequence>
<dbReference type="SUPFAM" id="SSF118290">
    <property type="entry name" value="WRKY DNA-binding domain"/>
    <property type="match status" value="2"/>
</dbReference>
<dbReference type="EMBL" id="JAAARO010000003">
    <property type="protein sequence ID" value="KAF5750768.1"/>
    <property type="molecule type" value="Genomic_DNA"/>
</dbReference>
<dbReference type="OrthoDB" id="5065855at2759"/>
<dbReference type="InterPro" id="IPR003657">
    <property type="entry name" value="WRKY_dom"/>
</dbReference>
<dbReference type="FunFam" id="2.20.25.80:FF:000006">
    <property type="entry name" value="WRKY transcription factor"/>
    <property type="match status" value="1"/>
</dbReference>
<comment type="caution">
    <text evidence="9">The sequence shown here is derived from an EMBL/GenBank/DDBJ whole genome shotgun (WGS) entry which is preliminary data.</text>
</comment>
<protein>
    <submittedName>
        <fullName evidence="9">RNI-like superfamily protein</fullName>
    </submittedName>
</protein>
<feature type="region of interest" description="Disordered" evidence="7">
    <location>
        <begin position="291"/>
        <end position="376"/>
    </location>
</feature>